<evidence type="ECO:0000313" key="7">
    <source>
        <dbReference type="Proteomes" id="UP000664332"/>
    </source>
</evidence>
<dbReference type="GO" id="GO:0000287">
    <property type="term" value="F:magnesium ion binding"/>
    <property type="evidence" value="ECO:0007669"/>
    <property type="project" value="InterPro"/>
</dbReference>
<gene>
    <name evidence="6" type="ORF">JZY06_01315</name>
</gene>
<protein>
    <submittedName>
        <fullName evidence="6">4'-phosphopantetheinyl transferase superfamily protein</fullName>
    </submittedName>
</protein>
<feature type="binding site" evidence="3">
    <location>
        <position position="116"/>
    </location>
    <ligand>
        <name>Mg(2+)</name>
        <dbReference type="ChEBI" id="CHEBI:18420"/>
    </ligand>
</feature>
<evidence type="ECO:0000256" key="1">
    <source>
        <dbReference type="ARBA" id="ARBA00022679"/>
    </source>
</evidence>
<dbReference type="GO" id="GO:0009239">
    <property type="term" value="P:enterobactin biosynthetic process"/>
    <property type="evidence" value="ECO:0007669"/>
    <property type="project" value="InterPro"/>
</dbReference>
<feature type="binding site" evidence="2">
    <location>
        <position position="162"/>
    </location>
    <ligand>
        <name>CoA</name>
        <dbReference type="ChEBI" id="CHEBI:57287"/>
    </ligand>
</feature>
<keyword evidence="1 6" id="KW-0808">Transferase</keyword>
<dbReference type="PANTHER" id="PTHR38096">
    <property type="entry name" value="ENTEROBACTIN SYNTHASE COMPONENT D"/>
    <property type="match status" value="1"/>
</dbReference>
<feature type="binding site" evidence="2">
    <location>
        <position position="47"/>
    </location>
    <ligand>
        <name>CoA</name>
        <dbReference type="ChEBI" id="CHEBI:57287"/>
    </ligand>
</feature>
<dbReference type="InterPro" id="IPR003542">
    <property type="entry name" value="Enbac_synth_compD-like"/>
</dbReference>
<feature type="binding site" evidence="2">
    <location>
        <position position="55"/>
    </location>
    <ligand>
        <name>CoA</name>
        <dbReference type="ChEBI" id="CHEBI:57287"/>
    </ligand>
</feature>
<accession>A0A939DYQ3</accession>
<dbReference type="Pfam" id="PF17837">
    <property type="entry name" value="4PPT_N"/>
    <property type="match status" value="1"/>
</dbReference>
<feature type="binding site" evidence="2">
    <location>
        <position position="158"/>
    </location>
    <ligand>
        <name>CoA</name>
        <dbReference type="ChEBI" id="CHEBI:57287"/>
    </ligand>
</feature>
<evidence type="ECO:0000259" key="5">
    <source>
        <dbReference type="Pfam" id="PF17837"/>
    </source>
</evidence>
<dbReference type="AlphaFoldDB" id="A0A939DYQ3"/>
<keyword evidence="3" id="KW-0460">Magnesium</keyword>
<proteinExistence type="predicted"/>
<dbReference type="GO" id="GO:0009366">
    <property type="term" value="C:enterobactin synthetase complex"/>
    <property type="evidence" value="ECO:0007669"/>
    <property type="project" value="InterPro"/>
</dbReference>
<feature type="binding site" evidence="3">
    <location>
        <position position="114"/>
    </location>
    <ligand>
        <name>Mg(2+)</name>
        <dbReference type="ChEBI" id="CHEBI:18420"/>
    </ligand>
</feature>
<evidence type="ECO:0000313" key="6">
    <source>
        <dbReference type="EMBL" id="MBN9643275.1"/>
    </source>
</evidence>
<dbReference type="SUPFAM" id="SSF56214">
    <property type="entry name" value="4'-phosphopantetheinyl transferase"/>
    <property type="match status" value="1"/>
</dbReference>
<dbReference type="InterPro" id="IPR008278">
    <property type="entry name" value="4-PPantetheinyl_Trfase_dom"/>
</dbReference>
<dbReference type="InterPro" id="IPR041354">
    <property type="entry name" value="4PPT_N"/>
</dbReference>
<dbReference type="GO" id="GO:0008897">
    <property type="term" value="F:holo-[acyl-carrier-protein] synthase activity"/>
    <property type="evidence" value="ECO:0007669"/>
    <property type="project" value="InterPro"/>
</dbReference>
<organism evidence="6 7">
    <name type="scientific">Corynebacterium mendelii</name>
    <dbReference type="NCBI Taxonomy" id="2765362"/>
    <lineage>
        <taxon>Bacteria</taxon>
        <taxon>Bacillati</taxon>
        <taxon>Actinomycetota</taxon>
        <taxon>Actinomycetes</taxon>
        <taxon>Mycobacteriales</taxon>
        <taxon>Corynebacteriaceae</taxon>
        <taxon>Corynebacterium</taxon>
    </lineage>
</organism>
<dbReference type="PANTHER" id="PTHR38096:SF1">
    <property type="entry name" value="ENTEROBACTIN SYNTHASE COMPONENT D"/>
    <property type="match status" value="1"/>
</dbReference>
<dbReference type="PRINTS" id="PR01399">
    <property type="entry name" value="ENTSNTHTASED"/>
</dbReference>
<comment type="caution">
    <text evidence="6">The sequence shown here is derived from an EMBL/GenBank/DDBJ whole genome shotgun (WGS) entry which is preliminary data.</text>
</comment>
<feature type="binding site" evidence="2">
    <location>
        <position position="172"/>
    </location>
    <ligand>
        <name>CoA</name>
        <dbReference type="ChEBI" id="CHEBI:57287"/>
    </ligand>
</feature>
<name>A0A939DYQ3_9CORY</name>
<feature type="binding site" evidence="2">
    <location>
        <position position="114"/>
    </location>
    <ligand>
        <name>CoA</name>
        <dbReference type="ChEBI" id="CHEBI:57287"/>
    </ligand>
</feature>
<evidence type="ECO:0000256" key="3">
    <source>
        <dbReference type="PIRSR" id="PIRSR603542-2"/>
    </source>
</evidence>
<evidence type="ECO:0000256" key="2">
    <source>
        <dbReference type="PIRSR" id="PIRSR603542-1"/>
    </source>
</evidence>
<sequence length="226" mass="25130">MMAAHDLFPQSAKLRWILRHGDNESLEHLPGLFDEEKTLVESSVIVRKSQFADARWCAHRALEELGIGAGKPITRGKRGMPVFPPAVTGSITHSGGFRAAVVAPRRFVASIGIDAEPAEELPYPLVYSIARDNEQRQIARLRCQGLGYADRLLFCAKEATYKAWFPLTFRWLDFDQAEIDIRTDGTFISYLLVRPTPVPFIAGRWTVSNGFVIAATSVPAADMLKS</sequence>
<keyword evidence="3" id="KW-0479">Metal-binding</keyword>
<feature type="binding site" evidence="2">
    <location>
        <begin position="92"/>
        <end position="93"/>
    </location>
    <ligand>
        <name>CoA</name>
        <dbReference type="ChEBI" id="CHEBI:57287"/>
    </ligand>
</feature>
<dbReference type="Proteomes" id="UP000664332">
    <property type="component" value="Unassembled WGS sequence"/>
</dbReference>
<feature type="domain" description="4'-phosphopantetheinyl transferase" evidence="4">
    <location>
        <begin position="110"/>
        <end position="214"/>
    </location>
</feature>
<dbReference type="EMBL" id="JAFLEQ010000003">
    <property type="protein sequence ID" value="MBN9643275.1"/>
    <property type="molecule type" value="Genomic_DNA"/>
</dbReference>
<reference evidence="6" key="1">
    <citation type="submission" date="2021-03" db="EMBL/GenBank/DDBJ databases">
        <authorList>
            <person name="Sun Q."/>
        </authorList>
    </citation>
    <scope>NUCLEOTIDE SEQUENCE</scope>
    <source>
        <strain evidence="6">CCM 8862</strain>
    </source>
</reference>
<comment type="cofactor">
    <cofactor evidence="3">
        <name>Mg(2+)</name>
        <dbReference type="ChEBI" id="CHEBI:18420"/>
    </cofactor>
</comment>
<dbReference type="InterPro" id="IPR037143">
    <property type="entry name" value="4-PPantetheinyl_Trfase_dom_sf"/>
</dbReference>
<dbReference type="GO" id="GO:0005886">
    <property type="term" value="C:plasma membrane"/>
    <property type="evidence" value="ECO:0007669"/>
    <property type="project" value="TreeGrafter"/>
</dbReference>
<evidence type="ECO:0000259" key="4">
    <source>
        <dbReference type="Pfam" id="PF01648"/>
    </source>
</evidence>
<feature type="binding site" evidence="3">
    <location>
        <position position="115"/>
    </location>
    <ligand>
        <name>Mg(2+)</name>
        <dbReference type="ChEBI" id="CHEBI:18420"/>
    </ligand>
</feature>
<keyword evidence="7" id="KW-1185">Reference proteome</keyword>
<feature type="domain" description="4'-phosphopantetheinyl transferase N-terminal" evidence="5">
    <location>
        <begin position="35"/>
        <end position="103"/>
    </location>
</feature>
<dbReference type="Pfam" id="PF01648">
    <property type="entry name" value="ACPS"/>
    <property type="match status" value="1"/>
</dbReference>